<keyword evidence="4" id="KW-1185">Reference proteome</keyword>
<dbReference type="EMBL" id="JAUEPS010000008">
    <property type="protein sequence ID" value="KAK0462948.1"/>
    <property type="molecule type" value="Genomic_DNA"/>
</dbReference>
<dbReference type="PROSITE" id="PS50011">
    <property type="entry name" value="PROTEIN_KINASE_DOM"/>
    <property type="match status" value="1"/>
</dbReference>
<dbReference type="RefSeq" id="XP_060334414.1">
    <property type="nucleotide sequence ID" value="XM_060476915.1"/>
</dbReference>
<accession>A0AA39NC61</accession>
<name>A0AA39NC61_ARMTA</name>
<dbReference type="Gene3D" id="1.10.510.10">
    <property type="entry name" value="Transferase(Phosphotransferase) domain 1"/>
    <property type="match status" value="1"/>
</dbReference>
<dbReference type="GeneID" id="85360463"/>
<dbReference type="SUPFAM" id="SSF56112">
    <property type="entry name" value="Protein kinase-like (PK-like)"/>
    <property type="match status" value="1"/>
</dbReference>
<gene>
    <name evidence="3" type="ORF">EV420DRAFT_1639041</name>
</gene>
<reference evidence="3" key="1">
    <citation type="submission" date="2023-06" db="EMBL/GenBank/DDBJ databases">
        <authorList>
            <consortium name="Lawrence Berkeley National Laboratory"/>
            <person name="Ahrendt S."/>
            <person name="Sahu N."/>
            <person name="Indic B."/>
            <person name="Wong-Bajracharya J."/>
            <person name="Merenyi Z."/>
            <person name="Ke H.-M."/>
            <person name="Monk M."/>
            <person name="Kocsube S."/>
            <person name="Drula E."/>
            <person name="Lipzen A."/>
            <person name="Balint B."/>
            <person name="Henrissat B."/>
            <person name="Andreopoulos B."/>
            <person name="Martin F.M."/>
            <person name="Harder C.B."/>
            <person name="Rigling D."/>
            <person name="Ford K.L."/>
            <person name="Foster G.D."/>
            <person name="Pangilinan J."/>
            <person name="Papanicolaou A."/>
            <person name="Barry K."/>
            <person name="LaButti K."/>
            <person name="Viragh M."/>
            <person name="Koriabine M."/>
            <person name="Yan M."/>
            <person name="Riley R."/>
            <person name="Champramary S."/>
            <person name="Plett K.L."/>
            <person name="Tsai I.J."/>
            <person name="Slot J."/>
            <person name="Sipos G."/>
            <person name="Plett J."/>
            <person name="Nagy L.G."/>
            <person name="Grigoriev I.V."/>
        </authorList>
    </citation>
    <scope>NUCLEOTIDE SEQUENCE</scope>
    <source>
        <strain evidence="3">CCBAS 213</strain>
    </source>
</reference>
<evidence type="ECO:0000256" key="1">
    <source>
        <dbReference type="SAM" id="MobiDB-lite"/>
    </source>
</evidence>
<comment type="caution">
    <text evidence="3">The sequence shown here is derived from an EMBL/GenBank/DDBJ whole genome shotgun (WGS) entry which is preliminary data.</text>
</comment>
<dbReference type="Proteomes" id="UP001175211">
    <property type="component" value="Unassembled WGS sequence"/>
</dbReference>
<dbReference type="InterPro" id="IPR000719">
    <property type="entry name" value="Prot_kinase_dom"/>
</dbReference>
<keyword evidence="3" id="KW-0418">Kinase</keyword>
<keyword evidence="3" id="KW-0808">Transferase</keyword>
<dbReference type="SMART" id="SM00220">
    <property type="entry name" value="S_TKc"/>
    <property type="match status" value="1"/>
</dbReference>
<evidence type="ECO:0000313" key="4">
    <source>
        <dbReference type="Proteomes" id="UP001175211"/>
    </source>
</evidence>
<proteinExistence type="predicted"/>
<evidence type="ECO:0000313" key="3">
    <source>
        <dbReference type="EMBL" id="KAK0462948.1"/>
    </source>
</evidence>
<feature type="region of interest" description="Disordered" evidence="1">
    <location>
        <begin position="1"/>
        <end position="21"/>
    </location>
</feature>
<dbReference type="GO" id="GO:0005524">
    <property type="term" value="F:ATP binding"/>
    <property type="evidence" value="ECO:0007669"/>
    <property type="project" value="InterPro"/>
</dbReference>
<dbReference type="Pfam" id="PF00069">
    <property type="entry name" value="Pkinase"/>
    <property type="match status" value="1"/>
</dbReference>
<organism evidence="3 4">
    <name type="scientific">Armillaria tabescens</name>
    <name type="common">Ringless honey mushroom</name>
    <name type="synonym">Agaricus tabescens</name>
    <dbReference type="NCBI Taxonomy" id="1929756"/>
    <lineage>
        <taxon>Eukaryota</taxon>
        <taxon>Fungi</taxon>
        <taxon>Dikarya</taxon>
        <taxon>Basidiomycota</taxon>
        <taxon>Agaricomycotina</taxon>
        <taxon>Agaricomycetes</taxon>
        <taxon>Agaricomycetidae</taxon>
        <taxon>Agaricales</taxon>
        <taxon>Marasmiineae</taxon>
        <taxon>Physalacriaceae</taxon>
        <taxon>Desarmillaria</taxon>
    </lineage>
</organism>
<protein>
    <submittedName>
        <fullName evidence="3">Kinase-like domain-containing protein</fullName>
    </submittedName>
</protein>
<sequence length="393" mass="45225">MDTNHVAEENTSTAGPSVDEESFASLPRTLMEWRIEGRICDPQDVSWPLIPSFATLFEKRGYQLWNYRMTSAAPPDETIPVCTHTYIGPYGWETEKRRFSFLQPYPNNITHPARTIHNQDVIIRLVAIEGDTSGDQHVQALERLSTGIRTYEASNPTLPVLNQLTFSGFHFIVFPYVYLAKHLPWFYNCGEILDFVMQLCKGVEYFHQLRVAHRDIALSNILCNFAGGRTSPEHTYNLHVYPFRSYFPIRYYFIDFEWAAVFDEDANLSDCTVIGLPEGRPPERYYRPKAPEMLLSAPYSPFPTDVFLLGTLLKDFLGPELNSYLELETKSKDSNETISRFVRELLSLFENMLADEAGDRPTAADTVITLKRIEEESRELHILEAYVGEDPRH</sequence>
<evidence type="ECO:0000259" key="2">
    <source>
        <dbReference type="PROSITE" id="PS50011"/>
    </source>
</evidence>
<dbReference type="GO" id="GO:0004672">
    <property type="term" value="F:protein kinase activity"/>
    <property type="evidence" value="ECO:0007669"/>
    <property type="project" value="InterPro"/>
</dbReference>
<dbReference type="InterPro" id="IPR011009">
    <property type="entry name" value="Kinase-like_dom_sf"/>
</dbReference>
<dbReference type="AlphaFoldDB" id="A0AA39NC61"/>
<feature type="domain" description="Protein kinase" evidence="2">
    <location>
        <begin position="79"/>
        <end position="373"/>
    </location>
</feature>